<proteinExistence type="predicted"/>
<organism evidence="1 2">
    <name type="scientific">Vitis vinifera</name>
    <name type="common">Grape</name>
    <dbReference type="NCBI Taxonomy" id="29760"/>
    <lineage>
        <taxon>Eukaryota</taxon>
        <taxon>Viridiplantae</taxon>
        <taxon>Streptophyta</taxon>
        <taxon>Embryophyta</taxon>
        <taxon>Tracheophyta</taxon>
        <taxon>Spermatophyta</taxon>
        <taxon>Magnoliopsida</taxon>
        <taxon>eudicotyledons</taxon>
        <taxon>Gunneridae</taxon>
        <taxon>Pentapetalae</taxon>
        <taxon>rosids</taxon>
        <taxon>Vitales</taxon>
        <taxon>Vitaceae</taxon>
        <taxon>Viteae</taxon>
        <taxon>Vitis</taxon>
    </lineage>
</organism>
<dbReference type="AlphaFoldDB" id="A0A438GYI7"/>
<evidence type="ECO:0000313" key="1">
    <source>
        <dbReference type="EMBL" id="RVW77247.1"/>
    </source>
</evidence>
<comment type="caution">
    <text evidence="1">The sequence shown here is derived from an EMBL/GenBank/DDBJ whole genome shotgun (WGS) entry which is preliminary data.</text>
</comment>
<name>A0A438GYI7_VITVI</name>
<reference evidence="1 2" key="1">
    <citation type="journal article" date="2018" name="PLoS Genet.">
        <title>Population sequencing reveals clonal diversity and ancestral inbreeding in the grapevine cultivar Chardonnay.</title>
        <authorList>
            <person name="Roach M.J."/>
            <person name="Johnson D.L."/>
            <person name="Bohlmann J."/>
            <person name="van Vuuren H.J."/>
            <person name="Jones S.J."/>
            <person name="Pretorius I.S."/>
            <person name="Schmidt S.A."/>
            <person name="Borneman A.R."/>
        </authorList>
    </citation>
    <scope>NUCLEOTIDE SEQUENCE [LARGE SCALE GENOMIC DNA]</scope>
    <source>
        <strain evidence="2">cv. Chardonnay</strain>
        <tissue evidence="1">Leaf</tissue>
    </source>
</reference>
<dbReference type="EMBL" id="QGNW01000316">
    <property type="protein sequence ID" value="RVW77247.1"/>
    <property type="molecule type" value="Genomic_DNA"/>
</dbReference>
<evidence type="ECO:0000313" key="2">
    <source>
        <dbReference type="Proteomes" id="UP000288805"/>
    </source>
</evidence>
<sequence length="157" mass="17986">MTPREFFYPRLVLDFYQSMTTHGVPSPTSIHFTIDGGRGILETRDIVEALQIPFEPIDPSAFSQWSLVSQRDMVCILSRGTSIDLILLRKELPLGMLLVDVVLQGFYFGPHHLIMASLVHFEEKVHRKKLQRAGTVPLLFPRLLCQILEHMDFPTEP</sequence>
<protein>
    <submittedName>
        <fullName evidence="1">Uncharacterized protein</fullName>
    </submittedName>
</protein>
<gene>
    <name evidence="1" type="ORF">CK203_043297</name>
</gene>
<accession>A0A438GYI7</accession>
<dbReference type="Proteomes" id="UP000288805">
    <property type="component" value="Unassembled WGS sequence"/>
</dbReference>